<sequence length="52" mass="5989">MAKATSRIFTPCKNLATFHDQCSMPDPTVYMIHIKNYTGLQWLWEEDISPAS</sequence>
<evidence type="ECO:0000313" key="1">
    <source>
        <dbReference type="EMBL" id="JAD83138.1"/>
    </source>
</evidence>
<protein>
    <submittedName>
        <fullName evidence="1">Uncharacterized protein</fullName>
    </submittedName>
</protein>
<dbReference type="AlphaFoldDB" id="A0A0A9D8Z4"/>
<organism evidence="1">
    <name type="scientific">Arundo donax</name>
    <name type="common">Giant reed</name>
    <name type="synonym">Donax arundinaceus</name>
    <dbReference type="NCBI Taxonomy" id="35708"/>
    <lineage>
        <taxon>Eukaryota</taxon>
        <taxon>Viridiplantae</taxon>
        <taxon>Streptophyta</taxon>
        <taxon>Embryophyta</taxon>
        <taxon>Tracheophyta</taxon>
        <taxon>Spermatophyta</taxon>
        <taxon>Magnoliopsida</taxon>
        <taxon>Liliopsida</taxon>
        <taxon>Poales</taxon>
        <taxon>Poaceae</taxon>
        <taxon>PACMAD clade</taxon>
        <taxon>Arundinoideae</taxon>
        <taxon>Arundineae</taxon>
        <taxon>Arundo</taxon>
    </lineage>
</organism>
<name>A0A0A9D8Z4_ARUDO</name>
<reference evidence="1" key="1">
    <citation type="submission" date="2014-09" db="EMBL/GenBank/DDBJ databases">
        <authorList>
            <person name="Magalhaes I.L.F."/>
            <person name="Oliveira U."/>
            <person name="Santos F.R."/>
            <person name="Vidigal T.H.D.A."/>
            <person name="Brescovit A.D."/>
            <person name="Santos A.J."/>
        </authorList>
    </citation>
    <scope>NUCLEOTIDE SEQUENCE</scope>
    <source>
        <tissue evidence="1">Shoot tissue taken approximately 20 cm above the soil surface</tissue>
    </source>
</reference>
<reference evidence="1" key="2">
    <citation type="journal article" date="2015" name="Data Brief">
        <title>Shoot transcriptome of the giant reed, Arundo donax.</title>
        <authorList>
            <person name="Barrero R.A."/>
            <person name="Guerrero F.D."/>
            <person name="Moolhuijzen P."/>
            <person name="Goolsby J.A."/>
            <person name="Tidwell J."/>
            <person name="Bellgard S.E."/>
            <person name="Bellgard M.I."/>
        </authorList>
    </citation>
    <scope>NUCLEOTIDE SEQUENCE</scope>
    <source>
        <tissue evidence="1">Shoot tissue taken approximately 20 cm above the soil surface</tissue>
    </source>
</reference>
<accession>A0A0A9D8Z4</accession>
<dbReference type="EMBL" id="GBRH01214757">
    <property type="protein sequence ID" value="JAD83138.1"/>
    <property type="molecule type" value="Transcribed_RNA"/>
</dbReference>
<proteinExistence type="predicted"/>